<keyword evidence="2" id="KW-1185">Reference proteome</keyword>
<evidence type="ECO:0000313" key="2">
    <source>
        <dbReference type="Proteomes" id="UP000003438"/>
    </source>
</evidence>
<proteinExistence type="predicted"/>
<evidence type="ECO:0008006" key="3">
    <source>
        <dbReference type="Google" id="ProtNLM"/>
    </source>
</evidence>
<sequence length="42" mass="5010">MLNKTYKRDCLRTVPFFVLTTSGCWSKMGRTNKVYRHPINMD</sequence>
<dbReference type="Proteomes" id="UP000003438">
    <property type="component" value="Unassembled WGS sequence"/>
</dbReference>
<evidence type="ECO:0000313" key="1">
    <source>
        <dbReference type="EMBL" id="EFB75157.1"/>
    </source>
</evidence>
<organism evidence="1 2">
    <name type="scientific">Subdoligranulum variabile DSM 15176</name>
    <dbReference type="NCBI Taxonomy" id="411471"/>
    <lineage>
        <taxon>Bacteria</taxon>
        <taxon>Bacillati</taxon>
        <taxon>Bacillota</taxon>
        <taxon>Clostridia</taxon>
        <taxon>Eubacteriales</taxon>
        <taxon>Oscillospiraceae</taxon>
        <taxon>Subdoligranulum</taxon>
    </lineage>
</organism>
<name>D1PQ47_9FIRM</name>
<accession>D1PQ47</accession>
<gene>
    <name evidence="1" type="ORF">SUBVAR_06515</name>
</gene>
<reference evidence="1" key="1">
    <citation type="submission" date="2009-12" db="EMBL/GenBank/DDBJ databases">
        <authorList>
            <person name="Weinstock G."/>
            <person name="Sodergren E."/>
            <person name="Clifton S."/>
            <person name="Fulton L."/>
            <person name="Fulton B."/>
            <person name="Courtney L."/>
            <person name="Fronick C."/>
            <person name="Harrison M."/>
            <person name="Strong C."/>
            <person name="Farmer C."/>
            <person name="Delahaunty K."/>
            <person name="Markovic C."/>
            <person name="Hall O."/>
            <person name="Minx P."/>
            <person name="Tomlinson C."/>
            <person name="Mitreva M."/>
            <person name="Nelson J."/>
            <person name="Hou S."/>
            <person name="Wollam A."/>
            <person name="Pepin K.H."/>
            <person name="Johnson M."/>
            <person name="Bhonagiri V."/>
            <person name="Nash W.E."/>
            <person name="Warren W."/>
            <person name="Chinwalla A."/>
            <person name="Mardis E.R."/>
            <person name="Wilson R.K."/>
        </authorList>
    </citation>
    <scope>NUCLEOTIDE SEQUENCE [LARGE SCALE GENOMIC DNA]</scope>
    <source>
        <strain evidence="1">DSM 15176</strain>
    </source>
</reference>
<dbReference type="EMBL" id="ACBY02000032">
    <property type="protein sequence ID" value="EFB75157.1"/>
    <property type="molecule type" value="Genomic_DNA"/>
</dbReference>
<dbReference type="AlphaFoldDB" id="D1PQ47"/>
<comment type="caution">
    <text evidence="1">The sequence shown here is derived from an EMBL/GenBank/DDBJ whole genome shotgun (WGS) entry which is preliminary data.</text>
</comment>
<dbReference type="PROSITE" id="PS51257">
    <property type="entry name" value="PROKAR_LIPOPROTEIN"/>
    <property type="match status" value="1"/>
</dbReference>
<dbReference type="HOGENOM" id="CLU_3258798_0_0_9"/>
<protein>
    <recommendedName>
        <fullName evidence="3">Lipoprotein</fullName>
    </recommendedName>
</protein>